<reference evidence="2 3" key="1">
    <citation type="submission" date="2024-01" db="EMBL/GenBank/DDBJ databases">
        <title>A telomere-to-telomere, gap-free genome of sweet tea (Lithocarpus litseifolius).</title>
        <authorList>
            <person name="Zhou J."/>
        </authorList>
    </citation>
    <scope>NUCLEOTIDE SEQUENCE [LARGE SCALE GENOMIC DNA]</scope>
    <source>
        <strain evidence="2">Zhou-2022a</strain>
        <tissue evidence="2">Leaf</tissue>
    </source>
</reference>
<dbReference type="EMBL" id="JAZDWU010000009">
    <property type="protein sequence ID" value="KAK9990323.1"/>
    <property type="molecule type" value="Genomic_DNA"/>
</dbReference>
<feature type="coiled-coil region" evidence="1">
    <location>
        <begin position="117"/>
        <end position="165"/>
    </location>
</feature>
<organism evidence="2 3">
    <name type="scientific">Lithocarpus litseifolius</name>
    <dbReference type="NCBI Taxonomy" id="425828"/>
    <lineage>
        <taxon>Eukaryota</taxon>
        <taxon>Viridiplantae</taxon>
        <taxon>Streptophyta</taxon>
        <taxon>Embryophyta</taxon>
        <taxon>Tracheophyta</taxon>
        <taxon>Spermatophyta</taxon>
        <taxon>Magnoliopsida</taxon>
        <taxon>eudicotyledons</taxon>
        <taxon>Gunneridae</taxon>
        <taxon>Pentapetalae</taxon>
        <taxon>rosids</taxon>
        <taxon>fabids</taxon>
        <taxon>Fagales</taxon>
        <taxon>Fagaceae</taxon>
        <taxon>Lithocarpus</taxon>
    </lineage>
</organism>
<evidence type="ECO:0000313" key="3">
    <source>
        <dbReference type="Proteomes" id="UP001459277"/>
    </source>
</evidence>
<protein>
    <submittedName>
        <fullName evidence="2">Uncharacterized protein</fullName>
    </submittedName>
</protein>
<sequence>MIKARASCLALVGVAIEGFISKPSLEGMQIIELSTFTDPELAKPPIPKRPQLDFDSGRAGYIANTVEQVLLLLRDMDELRNLKKHELFLSVKRDLALATQATHVVEEWVNQAFCEMKEEESKYFAAQKAQLREAENQLAIALTTITELRKKLVLKDKEIEKAKQMAYNQGQKETETHLKSQLPVVCRIFCLQTWIEALNVAGVDSNSELRNPNRAFYPPAIRTRPALQSSVSTSTSALASSTKVP</sequence>
<comment type="caution">
    <text evidence="2">The sequence shown here is derived from an EMBL/GenBank/DDBJ whole genome shotgun (WGS) entry which is preliminary data.</text>
</comment>
<dbReference type="Proteomes" id="UP001459277">
    <property type="component" value="Unassembled WGS sequence"/>
</dbReference>
<dbReference type="AlphaFoldDB" id="A0AAW2BXD7"/>
<name>A0AAW2BXD7_9ROSI</name>
<evidence type="ECO:0000313" key="2">
    <source>
        <dbReference type="EMBL" id="KAK9990323.1"/>
    </source>
</evidence>
<keyword evidence="3" id="KW-1185">Reference proteome</keyword>
<evidence type="ECO:0000256" key="1">
    <source>
        <dbReference type="SAM" id="Coils"/>
    </source>
</evidence>
<proteinExistence type="predicted"/>
<gene>
    <name evidence="2" type="ORF">SO802_025308</name>
</gene>
<keyword evidence="1" id="KW-0175">Coiled coil</keyword>
<accession>A0AAW2BXD7</accession>